<reference evidence="5" key="1">
    <citation type="submission" date="2021-11" db="EMBL/GenBank/DDBJ databases">
        <authorList>
            <person name="Schell T."/>
        </authorList>
    </citation>
    <scope>NUCLEOTIDE SEQUENCE</scope>
    <source>
        <strain evidence="5">M5</strain>
    </source>
</reference>
<dbReference type="SUPFAM" id="SSF53300">
    <property type="entry name" value="vWA-like"/>
    <property type="match status" value="1"/>
</dbReference>
<dbReference type="PROSITE" id="PS50004">
    <property type="entry name" value="C2"/>
    <property type="match status" value="1"/>
</dbReference>
<keyword evidence="2" id="KW-0677">Repeat</keyword>
<dbReference type="PANTHER" id="PTHR10857:SF106">
    <property type="entry name" value="C2 DOMAIN-CONTAINING PROTEIN"/>
    <property type="match status" value="1"/>
</dbReference>
<dbReference type="Pfam" id="PF07002">
    <property type="entry name" value="Copine"/>
    <property type="match status" value="1"/>
</dbReference>
<evidence type="ECO:0000259" key="3">
    <source>
        <dbReference type="PROSITE" id="PS50004"/>
    </source>
</evidence>
<sequence>MEISNHKVYPRHCFKYSPQTQNNPVEYAKSVVAKGVELCKSDVEKKSFRIFDLIPLTVCGYGQHVVDNLNLPHNDGSKMMTRLKIYIQFEYNDWEECGQTEEIWDSVNPDFERKVLLQFRFEKPTNLCILIHHSVIDVNGIEDIYDGSVKNLSFEKLVIERQIEEQIHFEIKRPGLDGARLIITAEELMGSSKGEIHMQLKAINLDKKNFFVQSDPFVVFLMSTESGNFQMIHKTPVIKKTLNPSWDIVIPLSKVNGDLKTTLKIECWNWNYLGYHKIIGEAYCSLHSLITGQLPVQIPCLNPNMMNNKIRINLRKFLRKSEYENSGLFEFVHCQLKKVYTFGEYLRCDTKLHSIIAIDFSESNGDPNSSSSMHYIHGGPTYYEEVMRPICHILEKYNIDQKFDGIGFGAKLPGQRQISHVFHLNHNQTDSHCSSASGILEDYRHCLSTVQLAGPSNLAPCIHYAIEVTKQVQTGSRYYVLLILTDGIVSDLHDTKKAIEDSSNHPLSIIIVGIGNENFDSMEELNARRKVGLPSQRKLNNVQFICFKKYYQNAVGPTTNPVIAGLRLAQEVLHNIPEQFMDYMRSLEISPDSQHIR</sequence>
<dbReference type="InterPro" id="IPR002035">
    <property type="entry name" value="VWF_A"/>
</dbReference>
<evidence type="ECO:0000256" key="1">
    <source>
        <dbReference type="ARBA" id="ARBA00009048"/>
    </source>
</evidence>
<proteinExistence type="inferred from homology"/>
<dbReference type="Gene3D" id="2.60.40.150">
    <property type="entry name" value="C2 domain"/>
    <property type="match status" value="1"/>
</dbReference>
<dbReference type="CDD" id="cd04047">
    <property type="entry name" value="C2B_Copine"/>
    <property type="match status" value="1"/>
</dbReference>
<dbReference type="Proteomes" id="UP000789390">
    <property type="component" value="Unassembled WGS sequence"/>
</dbReference>
<comment type="similarity">
    <text evidence="1">Belongs to the copine family.</text>
</comment>
<feature type="domain" description="C2" evidence="3">
    <location>
        <begin position="177"/>
        <end position="299"/>
    </location>
</feature>
<accession>A0A8J2RUH0</accession>
<organism evidence="5 6">
    <name type="scientific">Daphnia galeata</name>
    <dbReference type="NCBI Taxonomy" id="27404"/>
    <lineage>
        <taxon>Eukaryota</taxon>
        <taxon>Metazoa</taxon>
        <taxon>Ecdysozoa</taxon>
        <taxon>Arthropoda</taxon>
        <taxon>Crustacea</taxon>
        <taxon>Branchiopoda</taxon>
        <taxon>Diplostraca</taxon>
        <taxon>Cladocera</taxon>
        <taxon>Anomopoda</taxon>
        <taxon>Daphniidae</taxon>
        <taxon>Daphnia</taxon>
    </lineage>
</organism>
<dbReference type="AlphaFoldDB" id="A0A8J2RUH0"/>
<dbReference type="OrthoDB" id="5855668at2759"/>
<feature type="domain" description="VWFA" evidence="4">
    <location>
        <begin position="353"/>
        <end position="526"/>
    </location>
</feature>
<evidence type="ECO:0000313" key="5">
    <source>
        <dbReference type="EMBL" id="CAH0108713.1"/>
    </source>
</evidence>
<dbReference type="InterPro" id="IPR035892">
    <property type="entry name" value="C2_domain_sf"/>
</dbReference>
<dbReference type="InterPro" id="IPR000008">
    <property type="entry name" value="C2_dom"/>
</dbReference>
<dbReference type="InterPro" id="IPR037768">
    <property type="entry name" value="C2B_Copine"/>
</dbReference>
<dbReference type="SMART" id="SM00239">
    <property type="entry name" value="C2"/>
    <property type="match status" value="1"/>
</dbReference>
<dbReference type="InterPro" id="IPR045052">
    <property type="entry name" value="Copine"/>
</dbReference>
<dbReference type="Gene3D" id="3.40.50.410">
    <property type="entry name" value="von Willebrand factor, type A domain"/>
    <property type="match status" value="1"/>
</dbReference>
<dbReference type="GO" id="GO:0032991">
    <property type="term" value="C:protein-containing complex"/>
    <property type="evidence" value="ECO:0007669"/>
    <property type="project" value="UniProtKB-ARBA"/>
</dbReference>
<dbReference type="EMBL" id="CAKKLH010000287">
    <property type="protein sequence ID" value="CAH0108713.1"/>
    <property type="molecule type" value="Genomic_DNA"/>
</dbReference>
<dbReference type="Pfam" id="PF00168">
    <property type="entry name" value="C2"/>
    <property type="match status" value="2"/>
</dbReference>
<dbReference type="SMART" id="SM00327">
    <property type="entry name" value="VWA"/>
    <property type="match status" value="1"/>
</dbReference>
<name>A0A8J2RUH0_9CRUS</name>
<gene>
    <name evidence="5" type="ORF">DGAL_LOCUS12110</name>
</gene>
<dbReference type="PROSITE" id="PS50234">
    <property type="entry name" value="VWFA"/>
    <property type="match status" value="1"/>
</dbReference>
<dbReference type="GO" id="GO:0005544">
    <property type="term" value="F:calcium-dependent phospholipid binding"/>
    <property type="evidence" value="ECO:0007669"/>
    <property type="project" value="InterPro"/>
</dbReference>
<evidence type="ECO:0008006" key="7">
    <source>
        <dbReference type="Google" id="ProtNLM"/>
    </source>
</evidence>
<protein>
    <recommendedName>
        <fullName evidence="7">C2 domain-containing protein</fullName>
    </recommendedName>
</protein>
<comment type="caution">
    <text evidence="5">The sequence shown here is derived from an EMBL/GenBank/DDBJ whole genome shotgun (WGS) entry which is preliminary data.</text>
</comment>
<evidence type="ECO:0000259" key="4">
    <source>
        <dbReference type="PROSITE" id="PS50234"/>
    </source>
</evidence>
<dbReference type="GO" id="GO:0005886">
    <property type="term" value="C:plasma membrane"/>
    <property type="evidence" value="ECO:0007669"/>
    <property type="project" value="TreeGrafter"/>
</dbReference>
<dbReference type="GO" id="GO:0071277">
    <property type="term" value="P:cellular response to calcium ion"/>
    <property type="evidence" value="ECO:0007669"/>
    <property type="project" value="TreeGrafter"/>
</dbReference>
<dbReference type="InterPro" id="IPR010734">
    <property type="entry name" value="Copine_C"/>
</dbReference>
<dbReference type="SUPFAM" id="SSF49562">
    <property type="entry name" value="C2 domain (Calcium/lipid-binding domain, CaLB)"/>
    <property type="match status" value="1"/>
</dbReference>
<keyword evidence="6" id="KW-1185">Reference proteome</keyword>
<dbReference type="PANTHER" id="PTHR10857">
    <property type="entry name" value="COPINE"/>
    <property type="match status" value="1"/>
</dbReference>
<evidence type="ECO:0000256" key="2">
    <source>
        <dbReference type="ARBA" id="ARBA00022737"/>
    </source>
</evidence>
<dbReference type="InterPro" id="IPR036465">
    <property type="entry name" value="vWFA_dom_sf"/>
</dbReference>
<evidence type="ECO:0000313" key="6">
    <source>
        <dbReference type="Proteomes" id="UP000789390"/>
    </source>
</evidence>